<accession>A0A848C6N8</accession>
<evidence type="ECO:0000313" key="9">
    <source>
        <dbReference type="Proteomes" id="UP000522333"/>
    </source>
</evidence>
<feature type="transmembrane region" description="Helical" evidence="6">
    <location>
        <begin position="317"/>
        <end position="335"/>
    </location>
</feature>
<feature type="transmembrane region" description="Helical" evidence="6">
    <location>
        <begin position="162"/>
        <end position="180"/>
    </location>
</feature>
<evidence type="ECO:0000256" key="4">
    <source>
        <dbReference type="ARBA" id="ARBA00022989"/>
    </source>
</evidence>
<protein>
    <submittedName>
        <fullName evidence="8">DMT family transporter</fullName>
    </submittedName>
</protein>
<dbReference type="EMBL" id="JABAFY010000013">
    <property type="protein sequence ID" value="NME51911.1"/>
    <property type="molecule type" value="Genomic_DNA"/>
</dbReference>
<comment type="caution">
    <text evidence="8">The sequence shown here is derived from an EMBL/GenBank/DDBJ whole genome shotgun (WGS) entry which is preliminary data.</text>
</comment>
<dbReference type="InterPro" id="IPR037185">
    <property type="entry name" value="EmrE-like"/>
</dbReference>
<gene>
    <name evidence="8" type="ORF">HF854_05080</name>
</gene>
<dbReference type="Gene3D" id="1.10.3730.20">
    <property type="match status" value="1"/>
</dbReference>
<feature type="transmembrane region" description="Helical" evidence="6">
    <location>
        <begin position="76"/>
        <end position="95"/>
    </location>
</feature>
<dbReference type="Proteomes" id="UP000522333">
    <property type="component" value="Unassembled WGS sequence"/>
</dbReference>
<dbReference type="GO" id="GO:0016020">
    <property type="term" value="C:membrane"/>
    <property type="evidence" value="ECO:0007669"/>
    <property type="project" value="UniProtKB-SubCell"/>
</dbReference>
<name>A0A848C6N8_9BACT</name>
<dbReference type="PANTHER" id="PTHR32322">
    <property type="entry name" value="INNER MEMBRANE TRANSPORTER"/>
    <property type="match status" value="1"/>
</dbReference>
<sequence>MCADGLLFRSTFCPGFGMLLRRTEARTGRASGPGYRGGDIVMWVRIWPHLALLLAMVFWSTSYVALRIALSALDPFTVMAGRMGVATLLFLPLWGGLLRDLRRKGQWRWLLLMAFAEPCCYFLLETRALCLTTASQAGMIISLLPLITAVVAWRLLGERVSLRGWIGFALAVAGVVWLSLQSAVDETATAPVLGNFFEGLAMVCAALYTVLARRLSAAYSPLQITAVQSFVGMSFFAGLLALAPLDYTPVLLHVEVPDWAPWASVVYLGGVVSLGGYGLYNVGVSRLSAAGAAAYTNLIPILTLASGVILLREVFLPGQYMASVLVVAGVLLSQWGGQKGRREDS</sequence>
<feature type="domain" description="EamA" evidence="7">
    <location>
        <begin position="200"/>
        <end position="332"/>
    </location>
</feature>
<dbReference type="InterPro" id="IPR050638">
    <property type="entry name" value="AA-Vitamin_Transporters"/>
</dbReference>
<feature type="transmembrane region" description="Helical" evidence="6">
    <location>
        <begin position="192"/>
        <end position="212"/>
    </location>
</feature>
<comment type="subcellular location">
    <subcellularLocation>
        <location evidence="1">Membrane</location>
        <topology evidence="1">Multi-pass membrane protein</topology>
    </subcellularLocation>
</comment>
<organism evidence="8 9">
    <name type="scientific">Desulfovibrio piger</name>
    <dbReference type="NCBI Taxonomy" id="901"/>
    <lineage>
        <taxon>Bacteria</taxon>
        <taxon>Pseudomonadati</taxon>
        <taxon>Thermodesulfobacteriota</taxon>
        <taxon>Desulfovibrionia</taxon>
        <taxon>Desulfovibrionales</taxon>
        <taxon>Desulfovibrionaceae</taxon>
        <taxon>Desulfovibrio</taxon>
    </lineage>
</organism>
<feature type="transmembrane region" description="Helical" evidence="6">
    <location>
        <begin position="224"/>
        <end position="247"/>
    </location>
</feature>
<feature type="transmembrane region" description="Helical" evidence="6">
    <location>
        <begin position="292"/>
        <end position="311"/>
    </location>
</feature>
<feature type="transmembrane region" description="Helical" evidence="6">
    <location>
        <begin position="259"/>
        <end position="280"/>
    </location>
</feature>
<feature type="domain" description="EamA" evidence="7">
    <location>
        <begin position="48"/>
        <end position="179"/>
    </location>
</feature>
<comment type="similarity">
    <text evidence="2">Belongs to the EamA transporter family.</text>
</comment>
<dbReference type="PANTHER" id="PTHR32322:SF2">
    <property type="entry name" value="EAMA DOMAIN-CONTAINING PROTEIN"/>
    <property type="match status" value="1"/>
</dbReference>
<evidence type="ECO:0000259" key="7">
    <source>
        <dbReference type="Pfam" id="PF00892"/>
    </source>
</evidence>
<evidence type="ECO:0000256" key="5">
    <source>
        <dbReference type="ARBA" id="ARBA00023136"/>
    </source>
</evidence>
<evidence type="ECO:0000256" key="6">
    <source>
        <dbReference type="SAM" id="Phobius"/>
    </source>
</evidence>
<feature type="transmembrane region" description="Helical" evidence="6">
    <location>
        <begin position="50"/>
        <end position="70"/>
    </location>
</feature>
<dbReference type="InterPro" id="IPR000620">
    <property type="entry name" value="EamA_dom"/>
</dbReference>
<dbReference type="SUPFAM" id="SSF103481">
    <property type="entry name" value="Multidrug resistance efflux transporter EmrE"/>
    <property type="match status" value="2"/>
</dbReference>
<reference evidence="8 9" key="1">
    <citation type="submission" date="2020-04" db="EMBL/GenBank/DDBJ databases">
        <authorList>
            <person name="Hitch T.C.A."/>
            <person name="Wylensek D."/>
            <person name="Clavel T."/>
        </authorList>
    </citation>
    <scope>NUCLEOTIDE SEQUENCE [LARGE SCALE GENOMIC DNA]</scope>
    <source>
        <strain evidence="8 9">PG-251-APC-1</strain>
    </source>
</reference>
<feature type="transmembrane region" description="Helical" evidence="6">
    <location>
        <begin position="136"/>
        <end position="155"/>
    </location>
</feature>
<evidence type="ECO:0000256" key="1">
    <source>
        <dbReference type="ARBA" id="ARBA00004141"/>
    </source>
</evidence>
<dbReference type="Pfam" id="PF00892">
    <property type="entry name" value="EamA"/>
    <property type="match status" value="2"/>
</dbReference>
<evidence type="ECO:0000256" key="3">
    <source>
        <dbReference type="ARBA" id="ARBA00022692"/>
    </source>
</evidence>
<keyword evidence="3 6" id="KW-0812">Transmembrane</keyword>
<dbReference type="AlphaFoldDB" id="A0A848C6N8"/>
<keyword evidence="5 6" id="KW-0472">Membrane</keyword>
<keyword evidence="4 6" id="KW-1133">Transmembrane helix</keyword>
<evidence type="ECO:0000313" key="8">
    <source>
        <dbReference type="EMBL" id="NME51911.1"/>
    </source>
</evidence>
<evidence type="ECO:0000256" key="2">
    <source>
        <dbReference type="ARBA" id="ARBA00007362"/>
    </source>
</evidence>
<proteinExistence type="inferred from homology"/>
<feature type="transmembrane region" description="Helical" evidence="6">
    <location>
        <begin position="107"/>
        <end position="124"/>
    </location>
</feature>